<dbReference type="Pfam" id="PF00656">
    <property type="entry name" value="Peptidase_C14"/>
    <property type="match status" value="1"/>
</dbReference>
<proteinExistence type="predicted"/>
<accession>A0ABU5SNQ8</accession>
<dbReference type="InterPro" id="IPR011600">
    <property type="entry name" value="Pept_C14_caspase"/>
</dbReference>
<dbReference type="EMBL" id="JAYGIM010000016">
    <property type="protein sequence ID" value="MEA5428895.1"/>
    <property type="molecule type" value="Genomic_DNA"/>
</dbReference>
<name>A0ABU5SNQ8_9BACT</name>
<evidence type="ECO:0000313" key="2">
    <source>
        <dbReference type="EMBL" id="MEA5428895.1"/>
    </source>
</evidence>
<keyword evidence="3" id="KW-1185">Reference proteome</keyword>
<protein>
    <submittedName>
        <fullName evidence="2">Caspase family protein</fullName>
    </submittedName>
</protein>
<dbReference type="InterPro" id="IPR029030">
    <property type="entry name" value="Caspase-like_dom_sf"/>
</dbReference>
<comment type="caution">
    <text evidence="2">The sequence shown here is derived from an EMBL/GenBank/DDBJ whole genome shotgun (WGS) entry which is preliminary data.</text>
</comment>
<evidence type="ECO:0000313" key="3">
    <source>
        <dbReference type="Proteomes" id="UP001302222"/>
    </source>
</evidence>
<dbReference type="SUPFAM" id="SSF52129">
    <property type="entry name" value="Caspase-like"/>
    <property type="match status" value="1"/>
</dbReference>
<evidence type="ECO:0000259" key="1">
    <source>
        <dbReference type="Pfam" id="PF00656"/>
    </source>
</evidence>
<dbReference type="Gene3D" id="3.40.50.1460">
    <property type="match status" value="1"/>
</dbReference>
<reference evidence="2 3" key="1">
    <citation type="submission" date="2023-12" db="EMBL/GenBank/DDBJ databases">
        <title>Novel species of the genus Arcicella isolated from rivers.</title>
        <authorList>
            <person name="Lu H."/>
        </authorList>
    </citation>
    <scope>NUCLEOTIDE SEQUENCE [LARGE SCALE GENOMIC DNA]</scope>
    <source>
        <strain evidence="2 3">DC25W</strain>
    </source>
</reference>
<dbReference type="Proteomes" id="UP001302222">
    <property type="component" value="Unassembled WGS sequence"/>
</dbReference>
<sequence length="229" mass="26098">MKKKILLIGNNDGLPGVKIDLANYKKYFKSNTGGQWNDDEIIELLNPKKDDLIARIDGLKKQNLDYVIVVFSGHGGMKRNTILELNPDGELFSESRFENISTRQVTILDCCRAYMQNLSESLEEVRLIKSFSAYVGTRARFEKRISESLPQQIKIYSCAEGEYSHDTPKGGAYSKNLIETAYTDDSEFIYFGRTHVVASEKTTKEFKDQHPEIIQPKFLTTQQLILGIN</sequence>
<gene>
    <name evidence="2" type="ORF">VB798_20055</name>
</gene>
<dbReference type="RefSeq" id="WP_323689025.1">
    <property type="nucleotide sequence ID" value="NZ_JAYGIM010000016.1"/>
</dbReference>
<organism evidence="2 3">
    <name type="scientific">Arcicella lustrica</name>
    <dbReference type="NCBI Taxonomy" id="2984196"/>
    <lineage>
        <taxon>Bacteria</taxon>
        <taxon>Pseudomonadati</taxon>
        <taxon>Bacteroidota</taxon>
        <taxon>Cytophagia</taxon>
        <taxon>Cytophagales</taxon>
        <taxon>Flectobacillaceae</taxon>
        <taxon>Arcicella</taxon>
    </lineage>
</organism>
<feature type="domain" description="Peptidase C14 caspase" evidence="1">
    <location>
        <begin position="3"/>
        <end position="181"/>
    </location>
</feature>